<dbReference type="PANTHER" id="PTHR44936:SF10">
    <property type="entry name" value="SENSOR PROTEIN RSTB"/>
    <property type="match status" value="1"/>
</dbReference>
<comment type="subcellular location">
    <subcellularLocation>
        <location evidence="2">Cell membrane</location>
        <topology evidence="2">Multi-pass membrane protein</topology>
    </subcellularLocation>
</comment>
<accession>A0A6J7K1Q6</accession>
<reference evidence="12" key="1">
    <citation type="submission" date="2020-05" db="EMBL/GenBank/DDBJ databases">
        <authorList>
            <person name="Chiriac C."/>
            <person name="Salcher M."/>
            <person name="Ghai R."/>
            <person name="Kavagutti S V."/>
        </authorList>
    </citation>
    <scope>NUCLEOTIDE SEQUENCE</scope>
</reference>
<evidence type="ECO:0000256" key="3">
    <source>
        <dbReference type="ARBA" id="ARBA00012438"/>
    </source>
</evidence>
<dbReference type="GO" id="GO:0000155">
    <property type="term" value="F:phosphorelay sensor kinase activity"/>
    <property type="evidence" value="ECO:0007669"/>
    <property type="project" value="InterPro"/>
</dbReference>
<keyword evidence="9" id="KW-0175">Coiled coil</keyword>
<evidence type="ECO:0000256" key="9">
    <source>
        <dbReference type="SAM" id="Coils"/>
    </source>
</evidence>
<name>A0A6J7K1Q6_9ZZZZ</name>
<proteinExistence type="predicted"/>
<evidence type="ECO:0000256" key="8">
    <source>
        <dbReference type="ARBA" id="ARBA00022840"/>
    </source>
</evidence>
<gene>
    <name evidence="12" type="ORF">UFOPK3772_01472</name>
</gene>
<sequence length="246" mass="26840">MRQRTSLARRLMTVQVLVIGLGIATLIVTAGLLTPRLFSQHLYEAGETDRAVQSHAMQALSSSLAIGVLLAVVVSVSAAVVASWLLARRVAQPLERLAEAAEGVEIGALKFVDETRFTSEMSQLFDSLEDMSERLERASANRNQLMSDLSHELRTPLATRFFTLKRGGVVSFGSWPRHAGGSDTHERGGHELWKIVRRCCLPCPVTGSSMSRSALTGVGRCSRRSSIRRGAARRAGWCPLGSRTVR</sequence>
<keyword evidence="7" id="KW-0418">Kinase</keyword>
<dbReference type="InterPro" id="IPR036097">
    <property type="entry name" value="HisK_dim/P_sf"/>
</dbReference>
<dbReference type="InterPro" id="IPR003661">
    <property type="entry name" value="HisK_dim/P_dom"/>
</dbReference>
<dbReference type="Gene3D" id="1.10.287.130">
    <property type="match status" value="1"/>
</dbReference>
<dbReference type="AlphaFoldDB" id="A0A6J7K1Q6"/>
<organism evidence="12">
    <name type="scientific">freshwater metagenome</name>
    <dbReference type="NCBI Taxonomy" id="449393"/>
    <lineage>
        <taxon>unclassified sequences</taxon>
        <taxon>metagenomes</taxon>
        <taxon>ecological metagenomes</taxon>
    </lineage>
</organism>
<keyword evidence="5" id="KW-0808">Transferase</keyword>
<keyword evidence="10" id="KW-0472">Membrane</keyword>
<dbReference type="PROSITE" id="PS50885">
    <property type="entry name" value="HAMP"/>
    <property type="match status" value="1"/>
</dbReference>
<dbReference type="EC" id="2.7.13.3" evidence="3"/>
<feature type="transmembrane region" description="Helical" evidence="10">
    <location>
        <begin position="12"/>
        <end position="33"/>
    </location>
</feature>
<comment type="catalytic activity">
    <reaction evidence="1">
        <text>ATP + protein L-histidine = ADP + protein N-phospho-L-histidine.</text>
        <dbReference type="EC" id="2.7.13.3"/>
    </reaction>
</comment>
<evidence type="ECO:0000256" key="5">
    <source>
        <dbReference type="ARBA" id="ARBA00022679"/>
    </source>
</evidence>
<protein>
    <recommendedName>
        <fullName evidence="3">histidine kinase</fullName>
        <ecNumber evidence="3">2.7.13.3</ecNumber>
    </recommendedName>
</protein>
<evidence type="ECO:0000256" key="2">
    <source>
        <dbReference type="ARBA" id="ARBA00004651"/>
    </source>
</evidence>
<keyword evidence="6" id="KW-0547">Nucleotide-binding</keyword>
<evidence type="ECO:0000256" key="10">
    <source>
        <dbReference type="SAM" id="Phobius"/>
    </source>
</evidence>
<dbReference type="GO" id="GO:0016020">
    <property type="term" value="C:membrane"/>
    <property type="evidence" value="ECO:0007669"/>
    <property type="project" value="InterPro"/>
</dbReference>
<keyword evidence="4" id="KW-1003">Cell membrane</keyword>
<dbReference type="CDD" id="cd00082">
    <property type="entry name" value="HisKA"/>
    <property type="match status" value="1"/>
</dbReference>
<evidence type="ECO:0000256" key="7">
    <source>
        <dbReference type="ARBA" id="ARBA00022777"/>
    </source>
</evidence>
<feature type="transmembrane region" description="Helical" evidence="10">
    <location>
        <begin position="64"/>
        <end position="87"/>
    </location>
</feature>
<dbReference type="SMART" id="SM00304">
    <property type="entry name" value="HAMP"/>
    <property type="match status" value="1"/>
</dbReference>
<dbReference type="InterPro" id="IPR050980">
    <property type="entry name" value="2C_sensor_his_kinase"/>
</dbReference>
<evidence type="ECO:0000256" key="1">
    <source>
        <dbReference type="ARBA" id="ARBA00000085"/>
    </source>
</evidence>
<keyword evidence="10" id="KW-1133">Transmembrane helix</keyword>
<evidence type="ECO:0000313" key="12">
    <source>
        <dbReference type="EMBL" id="CAB4949950.1"/>
    </source>
</evidence>
<keyword evidence="10" id="KW-0812">Transmembrane</keyword>
<evidence type="ECO:0000256" key="6">
    <source>
        <dbReference type="ARBA" id="ARBA00022741"/>
    </source>
</evidence>
<dbReference type="SUPFAM" id="SSF47384">
    <property type="entry name" value="Homodimeric domain of signal transducing histidine kinase"/>
    <property type="match status" value="1"/>
</dbReference>
<dbReference type="EMBL" id="CAFBNE010000042">
    <property type="protein sequence ID" value="CAB4949950.1"/>
    <property type="molecule type" value="Genomic_DNA"/>
</dbReference>
<dbReference type="GO" id="GO:0005524">
    <property type="term" value="F:ATP binding"/>
    <property type="evidence" value="ECO:0007669"/>
    <property type="project" value="UniProtKB-KW"/>
</dbReference>
<dbReference type="PANTHER" id="PTHR44936">
    <property type="entry name" value="SENSOR PROTEIN CREC"/>
    <property type="match status" value="1"/>
</dbReference>
<feature type="coiled-coil region" evidence="9">
    <location>
        <begin position="121"/>
        <end position="148"/>
    </location>
</feature>
<feature type="domain" description="HAMP" evidence="11">
    <location>
        <begin position="88"/>
        <end position="140"/>
    </location>
</feature>
<dbReference type="InterPro" id="IPR003660">
    <property type="entry name" value="HAMP_dom"/>
</dbReference>
<evidence type="ECO:0000256" key="4">
    <source>
        <dbReference type="ARBA" id="ARBA00022475"/>
    </source>
</evidence>
<evidence type="ECO:0000259" key="11">
    <source>
        <dbReference type="PROSITE" id="PS50885"/>
    </source>
</evidence>
<keyword evidence="8" id="KW-0067">ATP-binding</keyword>